<sequence>MSGPDKPKVIGEEWSDERVKSFLAIDPYDKTLNPDFHALLKAYQAMRAEDFERFIGFFREAGRNLNAVNERGETILDLISQHRRSVDYAEALKKAGAKQAAAASH</sequence>
<dbReference type="EMBL" id="JAUMIS010000001">
    <property type="protein sequence ID" value="MDO3721414.1"/>
    <property type="molecule type" value="Genomic_DNA"/>
</dbReference>
<keyword evidence="2" id="KW-1185">Reference proteome</keyword>
<gene>
    <name evidence="1" type="ORF">QVZ43_06735</name>
</gene>
<dbReference type="NCBIfam" id="NF038106">
    <property type="entry name" value="gamma_NF038106"/>
    <property type="match status" value="1"/>
</dbReference>
<evidence type="ECO:0000313" key="2">
    <source>
        <dbReference type="Proteomes" id="UP001168640"/>
    </source>
</evidence>
<evidence type="ECO:0000313" key="1">
    <source>
        <dbReference type="EMBL" id="MDO3721414.1"/>
    </source>
</evidence>
<proteinExistence type="predicted"/>
<dbReference type="Proteomes" id="UP001168640">
    <property type="component" value="Unassembled WGS sequence"/>
</dbReference>
<dbReference type="InterPro" id="IPR047742">
    <property type="entry name" value="PA4642-like"/>
</dbReference>
<comment type="caution">
    <text evidence="1">The sequence shown here is derived from an EMBL/GenBank/DDBJ whole genome shotgun (WGS) entry which is preliminary data.</text>
</comment>
<accession>A0ABT8VZJ6</accession>
<reference evidence="1" key="1">
    <citation type="submission" date="2023-07" db="EMBL/GenBank/DDBJ databases">
        <title>Marinobacter sp. chi1 genome sequencing and assembly.</title>
        <authorList>
            <person name="Park S."/>
        </authorList>
    </citation>
    <scope>NUCLEOTIDE SEQUENCE</scope>
    <source>
        <strain evidence="1">Chi1</strain>
    </source>
</reference>
<protein>
    <submittedName>
        <fullName evidence="1">PA4642 family protein</fullName>
    </submittedName>
</protein>
<organism evidence="1 2">
    <name type="scientific">Marinobacter suaedae</name>
    <dbReference type="NCBI Taxonomy" id="3057675"/>
    <lineage>
        <taxon>Bacteria</taxon>
        <taxon>Pseudomonadati</taxon>
        <taxon>Pseudomonadota</taxon>
        <taxon>Gammaproteobacteria</taxon>
        <taxon>Pseudomonadales</taxon>
        <taxon>Marinobacteraceae</taxon>
        <taxon>Marinobacter</taxon>
    </lineage>
</organism>
<dbReference type="RefSeq" id="WP_302909326.1">
    <property type="nucleotide sequence ID" value="NZ_JAUMIS010000001.1"/>
</dbReference>
<name>A0ABT8VZJ6_9GAMM</name>